<organism evidence="1 2">
    <name type="scientific">Callosobruchus maculatus</name>
    <name type="common">Southern cowpea weevil</name>
    <name type="synonym">Pulse bruchid</name>
    <dbReference type="NCBI Taxonomy" id="64391"/>
    <lineage>
        <taxon>Eukaryota</taxon>
        <taxon>Metazoa</taxon>
        <taxon>Ecdysozoa</taxon>
        <taxon>Arthropoda</taxon>
        <taxon>Hexapoda</taxon>
        <taxon>Insecta</taxon>
        <taxon>Pterygota</taxon>
        <taxon>Neoptera</taxon>
        <taxon>Endopterygota</taxon>
        <taxon>Coleoptera</taxon>
        <taxon>Polyphaga</taxon>
        <taxon>Cucujiformia</taxon>
        <taxon>Chrysomeloidea</taxon>
        <taxon>Chrysomelidae</taxon>
        <taxon>Bruchinae</taxon>
        <taxon>Bruchini</taxon>
        <taxon>Callosobruchus</taxon>
    </lineage>
</organism>
<name>A0A653CNK5_CALMS</name>
<dbReference type="Proteomes" id="UP000410492">
    <property type="component" value="Unassembled WGS sequence"/>
</dbReference>
<dbReference type="EMBL" id="CAACVG010008365">
    <property type="protein sequence ID" value="VEN49470.1"/>
    <property type="molecule type" value="Genomic_DNA"/>
</dbReference>
<dbReference type="AlphaFoldDB" id="A0A653CNK5"/>
<evidence type="ECO:0000313" key="1">
    <source>
        <dbReference type="EMBL" id="VEN49470.1"/>
    </source>
</evidence>
<protein>
    <submittedName>
        <fullName evidence="1">Uncharacterized protein</fullName>
    </submittedName>
</protein>
<evidence type="ECO:0000313" key="2">
    <source>
        <dbReference type="Proteomes" id="UP000410492"/>
    </source>
</evidence>
<dbReference type="OrthoDB" id="5987015at2759"/>
<accession>A0A653CNK5</accession>
<keyword evidence="2" id="KW-1185">Reference proteome</keyword>
<gene>
    <name evidence="1" type="ORF">CALMAC_LOCUS10573</name>
</gene>
<proteinExistence type="predicted"/>
<reference evidence="1 2" key="1">
    <citation type="submission" date="2019-01" db="EMBL/GenBank/DDBJ databases">
        <authorList>
            <person name="Sayadi A."/>
        </authorList>
    </citation>
    <scope>NUCLEOTIDE SEQUENCE [LARGE SCALE GENOMIC DNA]</scope>
</reference>
<sequence>MKEETYVELLNSVIPLIKREDTVMRAAMTAHERLNATLRFLETGRNYEDVQ</sequence>